<proteinExistence type="predicted"/>
<name>A0ABQ9M721_HEVBR</name>
<keyword evidence="2" id="KW-1185">Reference proteome</keyword>
<reference evidence="1 2" key="1">
    <citation type="journal article" date="2023" name="Plant Biotechnol. J.">
        <title>Chromosome-level wild Hevea brasiliensis genome provides new tools for genomic-assisted breeding and valuable loci to elevate rubber yield.</title>
        <authorList>
            <person name="Cheng H."/>
            <person name="Song X."/>
            <person name="Hu Y."/>
            <person name="Wu T."/>
            <person name="Yang Q."/>
            <person name="An Z."/>
            <person name="Feng S."/>
            <person name="Deng Z."/>
            <person name="Wu W."/>
            <person name="Zeng X."/>
            <person name="Tu M."/>
            <person name="Wang X."/>
            <person name="Huang H."/>
        </authorList>
    </citation>
    <scope>NUCLEOTIDE SEQUENCE [LARGE SCALE GENOMIC DNA]</scope>
    <source>
        <strain evidence="1">MT/VB/25A 57/8</strain>
    </source>
</reference>
<evidence type="ECO:0008006" key="3">
    <source>
        <dbReference type="Google" id="ProtNLM"/>
    </source>
</evidence>
<protein>
    <recommendedName>
        <fullName evidence="3">Retrotransposon Copia-like N-terminal domain-containing protein</fullName>
    </recommendedName>
</protein>
<dbReference type="EMBL" id="JARPOI010000008">
    <property type="protein sequence ID" value="KAJ9175453.1"/>
    <property type="molecule type" value="Genomic_DNA"/>
</dbReference>
<evidence type="ECO:0000313" key="2">
    <source>
        <dbReference type="Proteomes" id="UP001174677"/>
    </source>
</evidence>
<dbReference type="Proteomes" id="UP001174677">
    <property type="component" value="Chromosome 8"/>
</dbReference>
<accession>A0ABQ9M721</accession>
<sequence length="147" mass="17142">MSTEQPPPSNILASILDRNRLTGPNVSDWLRNLKLVLNLEHIGYVLDSNVPSPLPPEATQEEHEALDKWKEHDMRAKCYMLASMSNELQKQHENMQSAREILLHLQELYGEHSKNARHEISRQLFRMRMSEGQNVGDHVHKMIWLIE</sequence>
<organism evidence="1 2">
    <name type="scientific">Hevea brasiliensis</name>
    <name type="common">Para rubber tree</name>
    <name type="synonym">Siphonia brasiliensis</name>
    <dbReference type="NCBI Taxonomy" id="3981"/>
    <lineage>
        <taxon>Eukaryota</taxon>
        <taxon>Viridiplantae</taxon>
        <taxon>Streptophyta</taxon>
        <taxon>Embryophyta</taxon>
        <taxon>Tracheophyta</taxon>
        <taxon>Spermatophyta</taxon>
        <taxon>Magnoliopsida</taxon>
        <taxon>eudicotyledons</taxon>
        <taxon>Gunneridae</taxon>
        <taxon>Pentapetalae</taxon>
        <taxon>rosids</taxon>
        <taxon>fabids</taxon>
        <taxon>Malpighiales</taxon>
        <taxon>Euphorbiaceae</taxon>
        <taxon>Crotonoideae</taxon>
        <taxon>Micrandreae</taxon>
        <taxon>Hevea</taxon>
    </lineage>
</organism>
<gene>
    <name evidence="1" type="ORF">P3X46_014005</name>
</gene>
<dbReference type="Pfam" id="PF14223">
    <property type="entry name" value="Retrotran_gag_2"/>
    <property type="match status" value="1"/>
</dbReference>
<evidence type="ECO:0000313" key="1">
    <source>
        <dbReference type="EMBL" id="KAJ9175453.1"/>
    </source>
</evidence>
<comment type="caution">
    <text evidence="1">The sequence shown here is derived from an EMBL/GenBank/DDBJ whole genome shotgun (WGS) entry which is preliminary data.</text>
</comment>